<dbReference type="Pfam" id="PF01476">
    <property type="entry name" value="LysM"/>
    <property type="match status" value="1"/>
</dbReference>
<sequence length="285" mass="33157">MRLIRRLLPLALMAIFFVGCKTKRTVSQRTHREKPRPTVVASKKEEKKKDDGLYPMPEDTGEFIRFDINSPQEYVETFAEIAQMEMKAYGIPASITLAQGLLESGIGKGELAMKTNNHFGIKCHTGWQGDYDFHDDDEKGECFRKYNHPMYSYRDHSIFLKNRSRYAFLFDYASDDYKRWARGLRKAGYATDRRYPEKLIALIERHQLFNYDKSVIAEGYGKKSIEPVIAKAKNDYHVVQPGDTLYSLSKKYAVSVDDLMRWNYMYNTDLAVGQKLTVKTETYNK</sequence>
<dbReference type="RefSeq" id="WP_192463207.1">
    <property type="nucleotide sequence ID" value="NZ_JACYFJ010000006.1"/>
</dbReference>
<dbReference type="Proteomes" id="UP001595814">
    <property type="component" value="Unassembled WGS sequence"/>
</dbReference>
<evidence type="ECO:0000256" key="5">
    <source>
        <dbReference type="SAM" id="MobiDB-lite"/>
    </source>
</evidence>
<dbReference type="Gene3D" id="3.10.350.10">
    <property type="entry name" value="LysM domain"/>
    <property type="match status" value="1"/>
</dbReference>
<keyword evidence="8" id="KW-1185">Reference proteome</keyword>
<dbReference type="EMBL" id="JBHSAW010000024">
    <property type="protein sequence ID" value="MFC4097686.1"/>
    <property type="molecule type" value="Genomic_DNA"/>
</dbReference>
<feature type="domain" description="LysM" evidence="6">
    <location>
        <begin position="235"/>
        <end position="278"/>
    </location>
</feature>
<dbReference type="SMART" id="SM00047">
    <property type="entry name" value="LYZ2"/>
    <property type="match status" value="1"/>
</dbReference>
<reference evidence="8" key="1">
    <citation type="journal article" date="2019" name="Int. J. Syst. Evol. Microbiol.">
        <title>The Global Catalogue of Microorganisms (GCM) 10K type strain sequencing project: providing services to taxonomists for standard genome sequencing and annotation.</title>
        <authorList>
            <consortium name="The Broad Institute Genomics Platform"/>
            <consortium name="The Broad Institute Genome Sequencing Center for Infectious Disease"/>
            <person name="Wu L."/>
            <person name="Ma J."/>
        </authorList>
    </citation>
    <scope>NUCLEOTIDE SEQUENCE [LARGE SCALE GENOMIC DNA]</scope>
    <source>
        <strain evidence="8">CECT 7477</strain>
    </source>
</reference>
<gene>
    <name evidence="7" type="ORF">ACFOUT_17505</name>
</gene>
<protein>
    <recommendedName>
        <fullName evidence="4">Peptidoglycan hydrolase</fullName>
    </recommendedName>
</protein>
<dbReference type="PROSITE" id="PS51782">
    <property type="entry name" value="LYSM"/>
    <property type="match status" value="1"/>
</dbReference>
<evidence type="ECO:0000313" key="8">
    <source>
        <dbReference type="Proteomes" id="UP001595814"/>
    </source>
</evidence>
<dbReference type="InterPro" id="IPR036779">
    <property type="entry name" value="LysM_dom_sf"/>
</dbReference>
<dbReference type="PANTHER" id="PTHR33308:SF9">
    <property type="entry name" value="PEPTIDOGLYCAN HYDROLASE FLGJ"/>
    <property type="match status" value="1"/>
</dbReference>
<name>A0ABV8JVM3_9FLAO</name>
<dbReference type="Pfam" id="PF01832">
    <property type="entry name" value="Glucosaminidase"/>
    <property type="match status" value="1"/>
</dbReference>
<evidence type="ECO:0000256" key="4">
    <source>
        <dbReference type="ARBA" id="ARBA00032108"/>
    </source>
</evidence>
<evidence type="ECO:0000256" key="2">
    <source>
        <dbReference type="ARBA" id="ARBA00022638"/>
    </source>
</evidence>
<evidence type="ECO:0000259" key="6">
    <source>
        <dbReference type="PROSITE" id="PS51782"/>
    </source>
</evidence>
<comment type="caution">
    <text evidence="7">The sequence shown here is derived from an EMBL/GenBank/DDBJ whole genome shotgun (WGS) entry which is preliminary data.</text>
</comment>
<feature type="region of interest" description="Disordered" evidence="5">
    <location>
        <begin position="26"/>
        <end position="54"/>
    </location>
</feature>
<proteinExistence type="predicted"/>
<dbReference type="InterPro" id="IPR018392">
    <property type="entry name" value="LysM"/>
</dbReference>
<dbReference type="InterPro" id="IPR051056">
    <property type="entry name" value="Glycosyl_Hydrolase_73"/>
</dbReference>
<dbReference type="CDD" id="cd00118">
    <property type="entry name" value="LysM"/>
    <property type="match status" value="1"/>
</dbReference>
<keyword evidence="2" id="KW-0081">Bacteriolytic enzyme</keyword>
<accession>A0ABV8JVM3</accession>
<evidence type="ECO:0000256" key="3">
    <source>
        <dbReference type="ARBA" id="ARBA00022801"/>
    </source>
</evidence>
<organism evidence="7 8">
    <name type="scientific">Euzebyella saccharophila</name>
    <dbReference type="NCBI Taxonomy" id="679664"/>
    <lineage>
        <taxon>Bacteria</taxon>
        <taxon>Pseudomonadati</taxon>
        <taxon>Bacteroidota</taxon>
        <taxon>Flavobacteriia</taxon>
        <taxon>Flavobacteriales</taxon>
        <taxon>Flavobacteriaceae</taxon>
        <taxon>Euzebyella</taxon>
    </lineage>
</organism>
<evidence type="ECO:0000256" key="1">
    <source>
        <dbReference type="ARBA" id="ARBA00022529"/>
    </source>
</evidence>
<dbReference type="Gene3D" id="1.10.530.10">
    <property type="match status" value="1"/>
</dbReference>
<dbReference type="SUPFAM" id="SSF54106">
    <property type="entry name" value="LysM domain"/>
    <property type="match status" value="1"/>
</dbReference>
<dbReference type="SMART" id="SM00257">
    <property type="entry name" value="LysM"/>
    <property type="match status" value="1"/>
</dbReference>
<dbReference type="InterPro" id="IPR002901">
    <property type="entry name" value="MGlyc_endo_b_GlcNAc-like_dom"/>
</dbReference>
<keyword evidence="1" id="KW-0929">Antimicrobial</keyword>
<evidence type="ECO:0000313" key="7">
    <source>
        <dbReference type="EMBL" id="MFC4097686.1"/>
    </source>
</evidence>
<feature type="compositionally biased region" description="Basic and acidic residues" evidence="5">
    <location>
        <begin position="42"/>
        <end position="52"/>
    </location>
</feature>
<keyword evidence="3" id="KW-0378">Hydrolase</keyword>
<dbReference type="PANTHER" id="PTHR33308">
    <property type="entry name" value="PEPTIDOGLYCAN HYDROLASE FLGJ"/>
    <property type="match status" value="1"/>
</dbReference>
<dbReference type="PROSITE" id="PS51257">
    <property type="entry name" value="PROKAR_LIPOPROTEIN"/>
    <property type="match status" value="1"/>
</dbReference>